<sequence length="143" mass="16149">MMCVCGLTSWSTRLFVHMEAEVPGNERLLSKATYIDRCIHGNQTHYPGLTSAMLHQPELDLMSYTDFMKNYHRLEICTLTPDTLTSDDTKQWSVSNYDGAWRKGSTAGGCRNNPSKAHTHTHTHTHHRRLFTGGQLIIISGMA</sequence>
<accession>A0A4W5QA35</accession>
<dbReference type="PANTHER" id="PTHR10183">
    <property type="entry name" value="CALPAIN"/>
    <property type="match status" value="1"/>
</dbReference>
<dbReference type="GO" id="GO:0004198">
    <property type="term" value="F:calcium-dependent cysteine-type endopeptidase activity"/>
    <property type="evidence" value="ECO:0007669"/>
    <property type="project" value="InterPro"/>
</dbReference>
<organism evidence="5 6">
    <name type="scientific">Hucho hucho</name>
    <name type="common">huchen</name>
    <dbReference type="NCBI Taxonomy" id="62062"/>
    <lineage>
        <taxon>Eukaryota</taxon>
        <taxon>Metazoa</taxon>
        <taxon>Chordata</taxon>
        <taxon>Craniata</taxon>
        <taxon>Vertebrata</taxon>
        <taxon>Euteleostomi</taxon>
        <taxon>Actinopterygii</taxon>
        <taxon>Neopterygii</taxon>
        <taxon>Teleostei</taxon>
        <taxon>Protacanthopterygii</taxon>
        <taxon>Salmoniformes</taxon>
        <taxon>Salmonidae</taxon>
        <taxon>Salmoninae</taxon>
        <taxon>Hucho</taxon>
    </lineage>
</organism>
<reference evidence="6" key="1">
    <citation type="submission" date="2018-06" db="EMBL/GenBank/DDBJ databases">
        <title>Genome assembly of Danube salmon.</title>
        <authorList>
            <person name="Macqueen D.J."/>
            <person name="Gundappa M.K."/>
        </authorList>
    </citation>
    <scope>NUCLEOTIDE SEQUENCE [LARGE SCALE GENOMIC DNA]</scope>
</reference>
<evidence type="ECO:0000256" key="4">
    <source>
        <dbReference type="ARBA" id="ARBA00022737"/>
    </source>
</evidence>
<dbReference type="PANTHER" id="PTHR10183:SF268">
    <property type="entry name" value="CALPAIN-2 CATALYTIC SUBUNIT"/>
    <property type="match status" value="1"/>
</dbReference>
<name>A0A4W5QA35_9TELE</name>
<protein>
    <submittedName>
        <fullName evidence="5">Uncharacterized protein</fullName>
    </submittedName>
</protein>
<proteinExistence type="inferred from homology"/>
<dbReference type="AlphaFoldDB" id="A0A4W5QA35"/>
<keyword evidence="4" id="KW-0677">Repeat</keyword>
<reference evidence="5" key="2">
    <citation type="submission" date="2025-08" db="UniProtKB">
        <authorList>
            <consortium name="Ensembl"/>
        </authorList>
    </citation>
    <scope>IDENTIFICATION</scope>
</reference>
<reference evidence="5" key="3">
    <citation type="submission" date="2025-09" db="UniProtKB">
        <authorList>
            <consortium name="Ensembl"/>
        </authorList>
    </citation>
    <scope>IDENTIFICATION</scope>
</reference>
<dbReference type="InterPro" id="IPR036213">
    <property type="entry name" value="Calpain_III_sf"/>
</dbReference>
<dbReference type="InterPro" id="IPR022684">
    <property type="entry name" value="Calpain_cysteine_protease"/>
</dbReference>
<keyword evidence="6" id="KW-1185">Reference proteome</keyword>
<comment type="similarity">
    <text evidence="2">Belongs to the peptidase C2 family.</text>
</comment>
<evidence type="ECO:0000313" key="6">
    <source>
        <dbReference type="Proteomes" id="UP000314982"/>
    </source>
</evidence>
<comment type="subcellular location">
    <subcellularLocation>
        <location evidence="1">Cytoplasm</location>
    </subcellularLocation>
</comment>
<dbReference type="Proteomes" id="UP000314982">
    <property type="component" value="Unassembled WGS sequence"/>
</dbReference>
<evidence type="ECO:0000313" key="5">
    <source>
        <dbReference type="Ensembl" id="ENSHHUP00000071033.1"/>
    </source>
</evidence>
<evidence type="ECO:0000256" key="1">
    <source>
        <dbReference type="ARBA" id="ARBA00004496"/>
    </source>
</evidence>
<evidence type="ECO:0000256" key="2">
    <source>
        <dbReference type="ARBA" id="ARBA00007623"/>
    </source>
</evidence>
<keyword evidence="3" id="KW-0963">Cytoplasm</keyword>
<dbReference type="SUPFAM" id="SSF49758">
    <property type="entry name" value="Calpain large subunit, middle domain (domain III)"/>
    <property type="match status" value="1"/>
</dbReference>
<dbReference type="Gene3D" id="2.60.120.380">
    <property type="match status" value="1"/>
</dbReference>
<dbReference type="Ensembl" id="ENSHHUT00000073400.1">
    <property type="protein sequence ID" value="ENSHHUP00000071033.1"/>
    <property type="gene ID" value="ENSHHUG00000041764.1"/>
</dbReference>
<evidence type="ECO:0000256" key="3">
    <source>
        <dbReference type="ARBA" id="ARBA00022490"/>
    </source>
</evidence>
<dbReference type="GO" id="GO:0006508">
    <property type="term" value="P:proteolysis"/>
    <property type="evidence" value="ECO:0007669"/>
    <property type="project" value="InterPro"/>
</dbReference>
<dbReference type="GeneTree" id="ENSGT00940000154784"/>
<dbReference type="GO" id="GO:0005737">
    <property type="term" value="C:cytoplasm"/>
    <property type="evidence" value="ECO:0007669"/>
    <property type="project" value="TreeGrafter"/>
</dbReference>